<evidence type="ECO:0000313" key="1">
    <source>
        <dbReference type="EMBL" id="KAJ7754329.1"/>
    </source>
</evidence>
<organism evidence="1 2">
    <name type="scientific">Mycena maculata</name>
    <dbReference type="NCBI Taxonomy" id="230809"/>
    <lineage>
        <taxon>Eukaryota</taxon>
        <taxon>Fungi</taxon>
        <taxon>Dikarya</taxon>
        <taxon>Basidiomycota</taxon>
        <taxon>Agaricomycotina</taxon>
        <taxon>Agaricomycetes</taxon>
        <taxon>Agaricomycetidae</taxon>
        <taxon>Agaricales</taxon>
        <taxon>Marasmiineae</taxon>
        <taxon>Mycenaceae</taxon>
        <taxon>Mycena</taxon>
    </lineage>
</organism>
<dbReference type="AlphaFoldDB" id="A0AAD7J236"/>
<sequence length="524" mass="59382">MSAIDRTPDDVLVEIFLCCLPQDKSMVASHFPRAVFSTRSTKTAPLLLCAICARWRNVAIATRLLWSSLDPKEVVNPLLMKCWLERSGQALISLSLSPYSYNSLPRHLPLLLQNIGRCRHLEIVGWFLGAGKEPSLPDTLRLESVSASIKQKDARAVQWFSAMLTNSLRLTRLHWDGPPISAAWSQLTYLSFCPTHPMDLVDVFPRLISVVELHLIYPIPYDGTAIEEAFSIPPTVSYTLPTVTTFGLELGYNLLAFLTLPNLENLIFCDRHLSSGALTIHRFLNRSGCELKSLELQHAGSHNFHQFYNHHAIAPSLTRLAIPLQDLACFFLDLNNASPRSLSAELRLLRSVDLCFRIDQLNLLYPHITTGQLGRLLLESLPNLALLQLDLDTFTEDEVESRFVPVGDGGFHLMHPTYLCEEYERWWWSQEGREFEGLWRAHSILTIVKSVVSWTVVNGHLPPQGDRDDNIYSGAASKDVWVETFTWAAHRSGRCLTHGCAYPPLTPDLRAEIRRQRERRGDRD</sequence>
<protein>
    <recommendedName>
        <fullName evidence="3">F-box domain-containing protein</fullName>
    </recommendedName>
</protein>
<name>A0AAD7J236_9AGAR</name>
<proteinExistence type="predicted"/>
<keyword evidence="2" id="KW-1185">Reference proteome</keyword>
<comment type="caution">
    <text evidence="1">The sequence shown here is derived from an EMBL/GenBank/DDBJ whole genome shotgun (WGS) entry which is preliminary data.</text>
</comment>
<evidence type="ECO:0008006" key="3">
    <source>
        <dbReference type="Google" id="ProtNLM"/>
    </source>
</evidence>
<accession>A0AAD7J236</accession>
<evidence type="ECO:0000313" key="2">
    <source>
        <dbReference type="Proteomes" id="UP001215280"/>
    </source>
</evidence>
<gene>
    <name evidence="1" type="ORF">DFH07DRAFT_959778</name>
</gene>
<dbReference type="EMBL" id="JARJLG010000067">
    <property type="protein sequence ID" value="KAJ7754329.1"/>
    <property type="molecule type" value="Genomic_DNA"/>
</dbReference>
<dbReference type="Proteomes" id="UP001215280">
    <property type="component" value="Unassembled WGS sequence"/>
</dbReference>
<reference evidence="1" key="1">
    <citation type="submission" date="2023-03" db="EMBL/GenBank/DDBJ databases">
        <title>Massive genome expansion in bonnet fungi (Mycena s.s.) driven by repeated elements and novel gene families across ecological guilds.</title>
        <authorList>
            <consortium name="Lawrence Berkeley National Laboratory"/>
            <person name="Harder C.B."/>
            <person name="Miyauchi S."/>
            <person name="Viragh M."/>
            <person name="Kuo A."/>
            <person name="Thoen E."/>
            <person name="Andreopoulos B."/>
            <person name="Lu D."/>
            <person name="Skrede I."/>
            <person name="Drula E."/>
            <person name="Henrissat B."/>
            <person name="Morin E."/>
            <person name="Kohler A."/>
            <person name="Barry K."/>
            <person name="LaButti K."/>
            <person name="Morin E."/>
            <person name="Salamov A."/>
            <person name="Lipzen A."/>
            <person name="Mereny Z."/>
            <person name="Hegedus B."/>
            <person name="Baldrian P."/>
            <person name="Stursova M."/>
            <person name="Weitz H."/>
            <person name="Taylor A."/>
            <person name="Grigoriev I.V."/>
            <person name="Nagy L.G."/>
            <person name="Martin F."/>
            <person name="Kauserud H."/>
        </authorList>
    </citation>
    <scope>NUCLEOTIDE SEQUENCE</scope>
    <source>
        <strain evidence="1">CBHHK188m</strain>
    </source>
</reference>